<dbReference type="Proteomes" id="UP001320706">
    <property type="component" value="Unassembled WGS sequence"/>
</dbReference>
<protein>
    <submittedName>
        <fullName evidence="1">Uncharacterized protein</fullName>
    </submittedName>
</protein>
<reference evidence="1" key="1">
    <citation type="submission" date="2024-02" db="EMBL/GenBank/DDBJ databases">
        <title>Metagenome Assembled Genome of Zalaria obscura JY119.</title>
        <authorList>
            <person name="Vighnesh L."/>
            <person name="Jagadeeshwari U."/>
            <person name="Venkata Ramana C."/>
            <person name="Sasikala C."/>
        </authorList>
    </citation>
    <scope>NUCLEOTIDE SEQUENCE</scope>
    <source>
        <strain evidence="1">JY119</strain>
    </source>
</reference>
<keyword evidence="2" id="KW-1185">Reference proteome</keyword>
<sequence length="662" mass="73283">MEDDEPTVNEVLTYSSGATDSPPDLRLLHYNDVYHVEAGSREPVGGISRFQTLCNYYKGDSRFHGQPDLIPLFSGDAFNPSLESSVTKGSHMIPVLNNIGTVAACVGNHDLDFGIPQFEYLAQQCTFPWLLANVMDPALGDDVPLGHAQKTLIITSSNGTKIGLIGLVEQEWLDTLNSTPPNLIFKSASATAEELIPGLREQGAEIIIAITHQREPNDNKLAEQTKPGLIDIILGGHDHYYQHSLINGTHILRSGSDFKQLSYIEARRKTDGSQGWDFSIYRRDVVKAIAEDAATVELVDKMTSALKSKLEKPIGYTAAPLDARFTTVRLRESNLGNFVCDLMRYYYQGDCCIMAAGTIRGDQVYPPGVLKVKDIMNCFPFEDPVVVVKVTGKALLAALENSVGKYPALEGRFPQVSNITLTFDASKPEGSRILSTSIGSEPLDHDREYTLVTRDYMVRGKDGFDSLTLEGEGGTAKSIVSEENGMLISMILRQYFMSLKVLGRWKNWNASLGRHWGGVHDRLHLSHPVREPVRPGEPGAEELARRASAPEREGRTEEVPSLVGKAQQAERPAKRQKHAGDGTDIHVSDSEDEGSDMPPVAMEMEGRDRELVVMRKVMRKWWRVAGLKGHPAMCDEVDEDFGVHWTRGICPRLEGRIRMVNG</sequence>
<name>A0ACC3SNY1_9PEZI</name>
<evidence type="ECO:0000313" key="2">
    <source>
        <dbReference type="Proteomes" id="UP001320706"/>
    </source>
</evidence>
<gene>
    <name evidence="1" type="ORF">M8818_001311</name>
</gene>
<proteinExistence type="predicted"/>
<dbReference type="EMBL" id="JAMKPW020000005">
    <property type="protein sequence ID" value="KAK8217553.1"/>
    <property type="molecule type" value="Genomic_DNA"/>
</dbReference>
<organism evidence="1 2">
    <name type="scientific">Zalaria obscura</name>
    <dbReference type="NCBI Taxonomy" id="2024903"/>
    <lineage>
        <taxon>Eukaryota</taxon>
        <taxon>Fungi</taxon>
        <taxon>Dikarya</taxon>
        <taxon>Ascomycota</taxon>
        <taxon>Pezizomycotina</taxon>
        <taxon>Dothideomycetes</taxon>
        <taxon>Dothideomycetidae</taxon>
        <taxon>Dothideales</taxon>
        <taxon>Zalariaceae</taxon>
        <taxon>Zalaria</taxon>
    </lineage>
</organism>
<evidence type="ECO:0000313" key="1">
    <source>
        <dbReference type="EMBL" id="KAK8217553.1"/>
    </source>
</evidence>
<comment type="caution">
    <text evidence="1">The sequence shown here is derived from an EMBL/GenBank/DDBJ whole genome shotgun (WGS) entry which is preliminary data.</text>
</comment>
<accession>A0ACC3SNY1</accession>